<comment type="subcellular location">
    <subcellularLocation>
        <location evidence="1">Cell envelope</location>
    </subcellularLocation>
</comment>
<keyword evidence="3" id="KW-0472">Membrane</keyword>
<keyword evidence="6" id="KW-1185">Reference proteome</keyword>
<proteinExistence type="predicted"/>
<protein>
    <submittedName>
        <fullName evidence="5">Substrate-binding domain-containing protein</fullName>
    </submittedName>
</protein>
<evidence type="ECO:0000256" key="1">
    <source>
        <dbReference type="ARBA" id="ARBA00004196"/>
    </source>
</evidence>
<dbReference type="GO" id="GO:0030288">
    <property type="term" value="C:outer membrane-bounded periplasmic space"/>
    <property type="evidence" value="ECO:0007669"/>
    <property type="project" value="TreeGrafter"/>
</dbReference>
<dbReference type="GO" id="GO:0030246">
    <property type="term" value="F:carbohydrate binding"/>
    <property type="evidence" value="ECO:0007669"/>
    <property type="project" value="TreeGrafter"/>
</dbReference>
<accession>A0A926HLU8</accession>
<dbReference type="EMBL" id="JACRSO010000001">
    <property type="protein sequence ID" value="MBC8528468.1"/>
    <property type="molecule type" value="Genomic_DNA"/>
</dbReference>
<dbReference type="Gene3D" id="3.40.50.2300">
    <property type="match status" value="2"/>
</dbReference>
<keyword evidence="3" id="KW-0812">Transmembrane</keyword>
<dbReference type="Proteomes" id="UP000654279">
    <property type="component" value="Unassembled WGS sequence"/>
</dbReference>
<gene>
    <name evidence="5" type="ORF">H8699_03335</name>
</gene>
<organism evidence="5 6">
    <name type="scientific">Luoshenia tenuis</name>
    <dbReference type="NCBI Taxonomy" id="2763654"/>
    <lineage>
        <taxon>Bacteria</taxon>
        <taxon>Bacillati</taxon>
        <taxon>Bacillota</taxon>
        <taxon>Clostridia</taxon>
        <taxon>Christensenellales</taxon>
        <taxon>Christensenellaceae</taxon>
        <taxon>Luoshenia</taxon>
    </lineage>
</organism>
<evidence type="ECO:0000313" key="5">
    <source>
        <dbReference type="EMBL" id="MBC8528468.1"/>
    </source>
</evidence>
<dbReference type="PANTHER" id="PTHR30036">
    <property type="entry name" value="D-XYLOSE-BINDING PERIPLASMIC PROTEIN"/>
    <property type="match status" value="1"/>
</dbReference>
<reference evidence="5" key="1">
    <citation type="submission" date="2020-08" db="EMBL/GenBank/DDBJ databases">
        <title>Genome public.</title>
        <authorList>
            <person name="Liu C."/>
            <person name="Sun Q."/>
        </authorList>
    </citation>
    <scope>NUCLEOTIDE SEQUENCE</scope>
    <source>
        <strain evidence="5">NSJ-44</strain>
    </source>
</reference>
<dbReference type="PANTHER" id="PTHR30036:SF1">
    <property type="entry name" value="D-XYLOSE-BINDING PERIPLASMIC PROTEIN"/>
    <property type="match status" value="1"/>
</dbReference>
<keyword evidence="3" id="KW-1133">Transmembrane helix</keyword>
<dbReference type="SUPFAM" id="SSF53822">
    <property type="entry name" value="Periplasmic binding protein-like I"/>
    <property type="match status" value="1"/>
</dbReference>
<feature type="domain" description="Periplasmic binding protein" evidence="4">
    <location>
        <begin position="62"/>
        <end position="311"/>
    </location>
</feature>
<sequence length="334" mass="35951">MQKKKLILITGAIALAAILAVILIFCVPWGKEEPAPPPSNEALVSPDAVVGLVCDLQKEDAAQFKSALETACTQRNWRLQALDADGSSGMAIAQAETLIAAKVGAIVVRFNDEPTLQKIVSLAQEAGIPVLTVDRQIDGAAYLGPDWEKADAQAAEYLAQQVQARLGGMDMLIRLEDKENPYPALGQWASVAEGLQAKLPMPDDAYTFQADARGTQQNAQDEITQYFTDYPDREQVVILCQNESYAQAALAAAEEAGKADQCVIVSAGVSHLSGDMLAADGQPGWIANRTIEQEPYGEQAAAMLERLLMGETPTDTFRQPVMINASNKSQYTVQ</sequence>
<dbReference type="AlphaFoldDB" id="A0A926HLU8"/>
<dbReference type="Pfam" id="PF13407">
    <property type="entry name" value="Peripla_BP_4"/>
    <property type="match status" value="1"/>
</dbReference>
<dbReference type="InterPro" id="IPR028082">
    <property type="entry name" value="Peripla_BP_I"/>
</dbReference>
<evidence type="ECO:0000256" key="2">
    <source>
        <dbReference type="ARBA" id="ARBA00022729"/>
    </source>
</evidence>
<keyword evidence="2" id="KW-0732">Signal</keyword>
<name>A0A926HLU8_9FIRM</name>
<evidence type="ECO:0000256" key="3">
    <source>
        <dbReference type="SAM" id="Phobius"/>
    </source>
</evidence>
<dbReference type="InterPro" id="IPR050555">
    <property type="entry name" value="Bact_Solute-Bind_Prot2"/>
</dbReference>
<feature type="transmembrane region" description="Helical" evidence="3">
    <location>
        <begin position="7"/>
        <end position="30"/>
    </location>
</feature>
<comment type="caution">
    <text evidence="5">The sequence shown here is derived from an EMBL/GenBank/DDBJ whole genome shotgun (WGS) entry which is preliminary data.</text>
</comment>
<evidence type="ECO:0000259" key="4">
    <source>
        <dbReference type="Pfam" id="PF13407"/>
    </source>
</evidence>
<dbReference type="InterPro" id="IPR025997">
    <property type="entry name" value="SBP_2_dom"/>
</dbReference>
<evidence type="ECO:0000313" key="6">
    <source>
        <dbReference type="Proteomes" id="UP000654279"/>
    </source>
</evidence>
<dbReference type="RefSeq" id="WP_249284472.1">
    <property type="nucleotide sequence ID" value="NZ_JACRSO010000001.1"/>
</dbReference>